<keyword evidence="1" id="KW-1133">Transmembrane helix</keyword>
<dbReference type="EMBL" id="FNAV01000014">
    <property type="protein sequence ID" value="SDF18717.1"/>
    <property type="molecule type" value="Genomic_DNA"/>
</dbReference>
<keyword evidence="1" id="KW-0472">Membrane</keyword>
<evidence type="ECO:0000313" key="3">
    <source>
        <dbReference type="EMBL" id="SDF18717.1"/>
    </source>
</evidence>
<feature type="domain" description="DUF1468" evidence="2">
    <location>
        <begin position="11"/>
        <end position="158"/>
    </location>
</feature>
<name>A0A1G7J170_9RHOB</name>
<evidence type="ECO:0000313" key="4">
    <source>
        <dbReference type="Proteomes" id="UP000198994"/>
    </source>
</evidence>
<proteinExistence type="predicted"/>
<dbReference type="AlphaFoldDB" id="A0A1G7J170"/>
<keyword evidence="4" id="KW-1185">Reference proteome</keyword>
<dbReference type="RefSeq" id="WP_089962382.1">
    <property type="nucleotide sequence ID" value="NZ_FNAV01000014.1"/>
</dbReference>
<organism evidence="3 4">
    <name type="scientific">Salipiger thiooxidans</name>
    <dbReference type="NCBI Taxonomy" id="282683"/>
    <lineage>
        <taxon>Bacteria</taxon>
        <taxon>Pseudomonadati</taxon>
        <taxon>Pseudomonadota</taxon>
        <taxon>Alphaproteobacteria</taxon>
        <taxon>Rhodobacterales</taxon>
        <taxon>Roseobacteraceae</taxon>
        <taxon>Salipiger</taxon>
    </lineage>
</organism>
<protein>
    <submittedName>
        <fullName evidence="3">Tripartite tricarboxylate transporter TctB family protein</fullName>
    </submittedName>
</protein>
<dbReference type="STRING" id="282683.SAMN04488105_11440"/>
<keyword evidence="1" id="KW-0812">Transmembrane</keyword>
<evidence type="ECO:0000256" key="1">
    <source>
        <dbReference type="SAM" id="Phobius"/>
    </source>
</evidence>
<accession>A0A1G7J170</accession>
<feature type="transmembrane region" description="Helical" evidence="1">
    <location>
        <begin position="135"/>
        <end position="153"/>
    </location>
</feature>
<dbReference type="OrthoDB" id="5873457at2"/>
<dbReference type="Pfam" id="PF07331">
    <property type="entry name" value="TctB"/>
    <property type="match status" value="1"/>
</dbReference>
<feature type="transmembrane region" description="Helical" evidence="1">
    <location>
        <begin position="45"/>
        <end position="67"/>
    </location>
</feature>
<reference evidence="4" key="1">
    <citation type="submission" date="2016-10" db="EMBL/GenBank/DDBJ databases">
        <authorList>
            <person name="Varghese N."/>
            <person name="Submissions S."/>
        </authorList>
    </citation>
    <scope>NUCLEOTIDE SEQUENCE [LARGE SCALE GENOMIC DNA]</scope>
    <source>
        <strain evidence="4">DSM 10146</strain>
    </source>
</reference>
<gene>
    <name evidence="3" type="ORF">SAMN04488105_11440</name>
</gene>
<dbReference type="InterPro" id="IPR009936">
    <property type="entry name" value="DUF1468"/>
</dbReference>
<dbReference type="Proteomes" id="UP000198994">
    <property type="component" value="Unassembled WGS sequence"/>
</dbReference>
<evidence type="ECO:0000259" key="2">
    <source>
        <dbReference type="Pfam" id="PF07331"/>
    </source>
</evidence>
<feature type="transmembrane region" description="Helical" evidence="1">
    <location>
        <begin position="7"/>
        <end position="25"/>
    </location>
</feature>
<sequence>MLHKLSEVVVFAAMTIASVALWFTADALPVSRRYEQVDSDLWPKLVFGALALCCAVHLAQKVAGLIAAPSGGPRSEDEAIEAYTPDGYYLRLVLTGALIVGYFIALQYIGFLLATMIFLWVGSWILPYRNTLAKLVFAPVFTILLAAFFSYGLSLSLPRGSGIFYELSQALF</sequence>